<accession>A0A165MDK4</accession>
<evidence type="ECO:0000256" key="1">
    <source>
        <dbReference type="ARBA" id="ARBA00006892"/>
    </source>
</evidence>
<dbReference type="InterPro" id="IPR027790">
    <property type="entry name" value="AdoMet_synthase_2_family"/>
</dbReference>
<proteinExistence type="inferred from homology"/>
<dbReference type="Proteomes" id="UP000076481">
    <property type="component" value="Unassembled WGS sequence"/>
</dbReference>
<comment type="caution">
    <text evidence="2">The sequence shown here is derived from an EMBL/GenBank/DDBJ whole genome shotgun (WGS) entry which is preliminary data.</text>
</comment>
<dbReference type="Gene3D" id="3.30.300.10">
    <property type="match status" value="1"/>
</dbReference>
<evidence type="ECO:0000313" key="2">
    <source>
        <dbReference type="EMBL" id="KZK75118.1"/>
    </source>
</evidence>
<dbReference type="RefSeq" id="WP_303680766.1">
    <property type="nucleotide sequence ID" value="NZ_LVWG01000011.1"/>
</dbReference>
<organism evidence="2 3">
    <name type="scientific">Pelodictyon luteolum</name>
    <dbReference type="NCBI Taxonomy" id="1100"/>
    <lineage>
        <taxon>Bacteria</taxon>
        <taxon>Pseudomonadati</taxon>
        <taxon>Chlorobiota</taxon>
        <taxon>Chlorobiia</taxon>
        <taxon>Chlorobiales</taxon>
        <taxon>Chlorobiaceae</taxon>
        <taxon>Chlorobium/Pelodictyon group</taxon>
        <taxon>Pelodictyon</taxon>
    </lineage>
</organism>
<comment type="similarity">
    <text evidence="1">Belongs to the AdoMet synthetase 2 family.</text>
</comment>
<sequence>MEKGAGIIVEQDRGTTAEGRRVELVERKGIGHPDTICDSVMEAASLSLSKTYRERFGRILHHNLDKGLLIAGRTAVKPGGGRVLEPMKMILGDRATYRYRGVRIPVGEIVEAAIRNWLQHNLRFVDPLRHITFQNEIKPGSVELIDLFSRQFSGANDTSAGAGYAPLSATELMVLQMERFINSSGFKKRFPESGEDVKVMGFRNAGQLTLTVAMAFVDRHISGVEDYFMRKSAILEVLRQFAIEQDHPFEGIQVDFNTLDDPSRGTGGMYLTVLGTSAEGADGGEVGRGNRVNGLIAFGRPLSLEAAAGKNPVNHTGKIYNILAFEIARRIHRETEAVLEVSVFLCSQIGRPLSSPLAASARVVLQGKTSIEEVRGAITGIMEDELARVEDFTRKIAEGAFPVC</sequence>
<evidence type="ECO:0000313" key="3">
    <source>
        <dbReference type="Proteomes" id="UP000076481"/>
    </source>
</evidence>
<dbReference type="InterPro" id="IPR042543">
    <property type="entry name" value="AdoMet_synthase_2"/>
</dbReference>
<dbReference type="InterPro" id="IPR042544">
    <property type="entry name" value="AdoMet_synthase_3"/>
</dbReference>
<reference evidence="2 3" key="1">
    <citation type="submission" date="2016-03" db="EMBL/GenBank/DDBJ databases">
        <title>Speciation and ecological success in dimly lit waters: horizontal gene transfer in a green sulfur bacteria bloom unveiled by metagenomic assembly.</title>
        <authorList>
            <person name="Llorens-Mares T."/>
            <person name="Liu Z."/>
            <person name="Allen L.Z."/>
            <person name="Rusch D.B."/>
            <person name="Craig M.T."/>
            <person name="Dupont C.L."/>
            <person name="Bryant D.A."/>
            <person name="Casamayor E.O."/>
        </authorList>
    </citation>
    <scope>NUCLEOTIDE SEQUENCE [LARGE SCALE GENOMIC DNA]</scope>
    <source>
        <strain evidence="2">CIII</strain>
    </source>
</reference>
<dbReference type="Gene3D" id="3.30.300.340">
    <property type="entry name" value="S-adenosylmethionine synthetase, N-terminal domain"/>
    <property type="match status" value="1"/>
</dbReference>
<dbReference type="AlphaFoldDB" id="A0A165MDK4"/>
<dbReference type="EMBL" id="LVWG01000011">
    <property type="protein sequence ID" value="KZK75118.1"/>
    <property type="molecule type" value="Genomic_DNA"/>
</dbReference>
<name>A0A165MDK4_PELLU</name>
<dbReference type="PANTHER" id="PTHR36697">
    <property type="entry name" value="S-ADENOSYLMETHIONINE SYNTHASE"/>
    <property type="match status" value="1"/>
</dbReference>
<protein>
    <submittedName>
        <fullName evidence="2">S-adenosylmethionine synthetase</fullName>
    </submittedName>
</protein>
<gene>
    <name evidence="2" type="ORF">A3K90_03045</name>
</gene>
<dbReference type="NCBIfam" id="NF003363">
    <property type="entry name" value="PRK04439.1-2"/>
    <property type="match status" value="1"/>
</dbReference>
<dbReference type="Gene3D" id="3.30.300.280">
    <property type="entry name" value="S-adenosylmethionine synthetase, C-terminal domain"/>
    <property type="match status" value="1"/>
</dbReference>
<dbReference type="Pfam" id="PF01941">
    <property type="entry name" value="AdoMet_Synthase"/>
    <property type="match status" value="1"/>
</dbReference>
<dbReference type="PANTHER" id="PTHR36697:SF1">
    <property type="entry name" value="S-ADENOSYLMETHIONINE SYNTHASE"/>
    <property type="match status" value="1"/>
</dbReference>